<comment type="caution">
    <text evidence="4">The sequence shown here is derived from an EMBL/GenBank/DDBJ whole genome shotgun (WGS) entry which is preliminary data.</text>
</comment>
<reference evidence="4" key="2">
    <citation type="submission" date="2022-01" db="EMBL/GenBank/DDBJ databases">
        <authorList>
            <person name="Yamashiro T."/>
            <person name="Shiraishi A."/>
            <person name="Satake H."/>
            <person name="Nakayama K."/>
        </authorList>
    </citation>
    <scope>NUCLEOTIDE SEQUENCE</scope>
</reference>
<keyword evidence="5" id="KW-1185">Reference proteome</keyword>
<sequence>MDIYHSRLTPYDLNDLIIKYKIPRDLHPRLPSEDFVVSELLDDAIGIYHRMFDFSGVRIPFSSFLLALIKHYRVHFSQQGPLGLNKAITFEVLCRSLQIQPTVTLFRVFQTLCKQGDWFSFAKRRAPSLVCIDDNRSCIKHWKSGFFFIDRWAIPDAMVWRHPDAAIDDPRPVAGSFNMADVRRLSAHVIKLREMPEGVLVLSRSTLQRLPFYCTPPAAADAVIPDLTLEDLTTGTPSSKILAKAEASQKRKASTPGATSGHVAKRTRSALAQSARSTTRHSLFVSGFDDESDGDDDACVKIMLVTPLRSATVTLLQGTRVGALLLLLLKVLTPEVIAFDFYLVFFVVFFLCLIVLLFCRFSG</sequence>
<evidence type="ECO:0000313" key="5">
    <source>
        <dbReference type="Proteomes" id="UP001151760"/>
    </source>
</evidence>
<proteinExistence type="predicted"/>
<dbReference type="PANTHER" id="PTHR31099">
    <property type="entry name" value="OS06G0165300 PROTEIN"/>
    <property type="match status" value="1"/>
</dbReference>
<accession>A0ABQ4X8E7</accession>
<reference evidence="4" key="1">
    <citation type="journal article" date="2022" name="Int. J. Mol. Sci.">
        <title>Draft Genome of Tanacetum Coccineum: Genomic Comparison of Closely Related Tanacetum-Family Plants.</title>
        <authorList>
            <person name="Yamashiro T."/>
            <person name="Shiraishi A."/>
            <person name="Nakayama K."/>
            <person name="Satake H."/>
        </authorList>
    </citation>
    <scope>NUCLEOTIDE SEQUENCE</scope>
</reference>
<evidence type="ECO:0000256" key="2">
    <source>
        <dbReference type="SAM" id="Phobius"/>
    </source>
</evidence>
<protein>
    <recommendedName>
        <fullName evidence="3">Transposase (putative) gypsy type domain-containing protein</fullName>
    </recommendedName>
</protein>
<evidence type="ECO:0000259" key="3">
    <source>
        <dbReference type="Pfam" id="PF04195"/>
    </source>
</evidence>
<keyword evidence="2" id="KW-1133">Transmembrane helix</keyword>
<gene>
    <name evidence="4" type="ORF">Tco_0656082</name>
</gene>
<dbReference type="Proteomes" id="UP001151760">
    <property type="component" value="Unassembled WGS sequence"/>
</dbReference>
<feature type="region of interest" description="Disordered" evidence="1">
    <location>
        <begin position="243"/>
        <end position="266"/>
    </location>
</feature>
<keyword evidence="2" id="KW-0472">Membrane</keyword>
<dbReference type="EMBL" id="BQNB010009279">
    <property type="protein sequence ID" value="GJS61298.1"/>
    <property type="molecule type" value="Genomic_DNA"/>
</dbReference>
<evidence type="ECO:0000313" key="4">
    <source>
        <dbReference type="EMBL" id="GJS61298.1"/>
    </source>
</evidence>
<name>A0ABQ4X8E7_9ASTR</name>
<feature type="domain" description="Transposase (putative) gypsy type" evidence="3">
    <location>
        <begin position="54"/>
        <end position="113"/>
    </location>
</feature>
<organism evidence="4 5">
    <name type="scientific">Tanacetum coccineum</name>
    <dbReference type="NCBI Taxonomy" id="301880"/>
    <lineage>
        <taxon>Eukaryota</taxon>
        <taxon>Viridiplantae</taxon>
        <taxon>Streptophyta</taxon>
        <taxon>Embryophyta</taxon>
        <taxon>Tracheophyta</taxon>
        <taxon>Spermatophyta</taxon>
        <taxon>Magnoliopsida</taxon>
        <taxon>eudicotyledons</taxon>
        <taxon>Gunneridae</taxon>
        <taxon>Pentapetalae</taxon>
        <taxon>asterids</taxon>
        <taxon>campanulids</taxon>
        <taxon>Asterales</taxon>
        <taxon>Asteraceae</taxon>
        <taxon>Asteroideae</taxon>
        <taxon>Anthemideae</taxon>
        <taxon>Anthemidinae</taxon>
        <taxon>Tanacetum</taxon>
    </lineage>
</organism>
<keyword evidence="2" id="KW-0812">Transmembrane</keyword>
<dbReference type="PANTHER" id="PTHR31099:SF41">
    <property type="entry name" value="TRANSPOSASE (PUTATIVE), GYPSY TYPE-RELATED"/>
    <property type="match status" value="1"/>
</dbReference>
<dbReference type="InterPro" id="IPR007321">
    <property type="entry name" value="Transposase_28"/>
</dbReference>
<dbReference type="Pfam" id="PF04195">
    <property type="entry name" value="Transposase_28"/>
    <property type="match status" value="1"/>
</dbReference>
<evidence type="ECO:0000256" key="1">
    <source>
        <dbReference type="SAM" id="MobiDB-lite"/>
    </source>
</evidence>
<feature type="transmembrane region" description="Helical" evidence="2">
    <location>
        <begin position="341"/>
        <end position="359"/>
    </location>
</feature>